<protein>
    <recommendedName>
        <fullName evidence="1">RNase H type-1 domain-containing protein</fullName>
    </recommendedName>
</protein>
<comment type="caution">
    <text evidence="2">The sequence shown here is derived from an EMBL/GenBank/DDBJ whole genome shotgun (WGS) entry which is preliminary data.</text>
</comment>
<dbReference type="Gene3D" id="3.30.420.10">
    <property type="entry name" value="Ribonuclease H-like superfamily/Ribonuclease H"/>
    <property type="match status" value="1"/>
</dbReference>
<feature type="domain" description="RNase H type-1" evidence="1">
    <location>
        <begin position="61"/>
        <end position="115"/>
    </location>
</feature>
<keyword evidence="3" id="KW-1185">Reference proteome</keyword>
<dbReference type="GO" id="GO:0003676">
    <property type="term" value="F:nucleic acid binding"/>
    <property type="evidence" value="ECO:0007669"/>
    <property type="project" value="InterPro"/>
</dbReference>
<dbReference type="Proteomes" id="UP000593568">
    <property type="component" value="Unassembled WGS sequence"/>
</dbReference>
<evidence type="ECO:0000313" key="2">
    <source>
        <dbReference type="EMBL" id="MBA0761558.1"/>
    </source>
</evidence>
<dbReference type="AlphaFoldDB" id="A0A7J9DLL5"/>
<gene>
    <name evidence="2" type="ORF">Gotri_024186</name>
</gene>
<dbReference type="EMBL" id="JABEZW010000003">
    <property type="protein sequence ID" value="MBA0761558.1"/>
    <property type="molecule type" value="Genomic_DNA"/>
</dbReference>
<accession>A0A7J9DLL5</accession>
<dbReference type="InterPro" id="IPR044730">
    <property type="entry name" value="RNase_H-like_dom_plant"/>
</dbReference>
<feature type="non-terminal residue" evidence="2">
    <location>
        <position position="1"/>
    </location>
</feature>
<dbReference type="GO" id="GO:0004523">
    <property type="term" value="F:RNA-DNA hybrid ribonuclease activity"/>
    <property type="evidence" value="ECO:0007669"/>
    <property type="project" value="InterPro"/>
</dbReference>
<proteinExistence type="predicted"/>
<name>A0A7J9DLL5_9ROSI</name>
<organism evidence="2 3">
    <name type="scientific">Gossypium trilobum</name>
    <dbReference type="NCBI Taxonomy" id="34281"/>
    <lineage>
        <taxon>Eukaryota</taxon>
        <taxon>Viridiplantae</taxon>
        <taxon>Streptophyta</taxon>
        <taxon>Embryophyta</taxon>
        <taxon>Tracheophyta</taxon>
        <taxon>Spermatophyta</taxon>
        <taxon>Magnoliopsida</taxon>
        <taxon>eudicotyledons</taxon>
        <taxon>Gunneridae</taxon>
        <taxon>Pentapetalae</taxon>
        <taxon>rosids</taxon>
        <taxon>malvids</taxon>
        <taxon>Malvales</taxon>
        <taxon>Malvaceae</taxon>
        <taxon>Malvoideae</taxon>
        <taxon>Gossypium</taxon>
    </lineage>
</organism>
<dbReference type="InterPro" id="IPR002156">
    <property type="entry name" value="RNaseH_domain"/>
</dbReference>
<dbReference type="Pfam" id="PF13456">
    <property type="entry name" value="RVT_3"/>
    <property type="match status" value="1"/>
</dbReference>
<sequence length="190" mass="21250">MDVKKQALGYVKELELLQITYPRTASVGIVIRDADGLTVGATCDWKRNMLSAKAVEALAAGDSTTVISKLQVQCLDKSEISNYIWDAKHLLMDFERFKFHHIKRGRNRVAHLMANGGFIRRRDMQWVEEGPSAIWATVAAEEQKPIKAFCRSFMGVIEGFFGLGEFGWTVRLTAVSVKTAVTVRLDTVAI</sequence>
<dbReference type="InterPro" id="IPR036397">
    <property type="entry name" value="RNaseH_sf"/>
</dbReference>
<dbReference type="CDD" id="cd06222">
    <property type="entry name" value="RNase_H_like"/>
    <property type="match status" value="1"/>
</dbReference>
<reference evidence="2 3" key="1">
    <citation type="journal article" date="2019" name="Genome Biol. Evol.">
        <title>Insights into the evolution of the New World diploid cottons (Gossypium, subgenus Houzingenia) based on genome sequencing.</title>
        <authorList>
            <person name="Grover C.E."/>
            <person name="Arick M.A. 2nd"/>
            <person name="Thrash A."/>
            <person name="Conover J.L."/>
            <person name="Sanders W.S."/>
            <person name="Peterson D.G."/>
            <person name="Frelichowski J.E."/>
            <person name="Scheffler J.A."/>
            <person name="Scheffler B.E."/>
            <person name="Wendel J.F."/>
        </authorList>
    </citation>
    <scope>NUCLEOTIDE SEQUENCE [LARGE SCALE GENOMIC DNA]</scope>
    <source>
        <strain evidence="2">8</strain>
        <tissue evidence="2">Leaf</tissue>
    </source>
</reference>
<evidence type="ECO:0000313" key="3">
    <source>
        <dbReference type="Proteomes" id="UP000593568"/>
    </source>
</evidence>
<evidence type="ECO:0000259" key="1">
    <source>
        <dbReference type="Pfam" id="PF13456"/>
    </source>
</evidence>